<evidence type="ECO:0000256" key="2">
    <source>
        <dbReference type="ARBA" id="ARBA00010271"/>
    </source>
</evidence>
<evidence type="ECO:0000256" key="3">
    <source>
        <dbReference type="ARBA" id="ARBA00023034"/>
    </source>
</evidence>
<dbReference type="Proteomes" id="UP001190700">
    <property type="component" value="Unassembled WGS sequence"/>
</dbReference>
<evidence type="ECO:0000256" key="1">
    <source>
        <dbReference type="ARBA" id="ARBA00004323"/>
    </source>
</evidence>
<comment type="similarity">
    <text evidence="2">Belongs to the glycosyltransferase 47 family.</text>
</comment>
<keyword evidence="3" id="KW-0333">Golgi apparatus</keyword>
<comment type="subcellular location">
    <subcellularLocation>
        <location evidence="1">Golgi apparatus membrane</location>
        <topology evidence="1">Single-pass type II membrane protein</topology>
    </subcellularLocation>
</comment>
<proteinExistence type="inferred from homology"/>
<name>A0AAE0ET07_9CHLO</name>
<accession>A0AAE0ET07</accession>
<dbReference type="GO" id="GO:0000139">
    <property type="term" value="C:Golgi membrane"/>
    <property type="evidence" value="ECO:0007669"/>
    <property type="project" value="UniProtKB-SubCell"/>
</dbReference>
<dbReference type="AlphaFoldDB" id="A0AAE0ET07"/>
<evidence type="ECO:0000313" key="6">
    <source>
        <dbReference type="Proteomes" id="UP001190700"/>
    </source>
</evidence>
<keyword evidence="6" id="KW-1185">Reference proteome</keyword>
<dbReference type="EMBL" id="LGRX02033995">
    <property type="protein sequence ID" value="KAK3239199.1"/>
    <property type="molecule type" value="Genomic_DNA"/>
</dbReference>
<comment type="caution">
    <text evidence="5">The sequence shown here is derived from an EMBL/GenBank/DDBJ whole genome shotgun (WGS) entry which is preliminary data.</text>
</comment>
<evidence type="ECO:0000313" key="5">
    <source>
        <dbReference type="EMBL" id="KAK3239199.1"/>
    </source>
</evidence>
<dbReference type="InterPro" id="IPR004263">
    <property type="entry name" value="Exostosin"/>
</dbReference>
<gene>
    <name evidence="5" type="ORF">CYMTET_50850</name>
</gene>
<dbReference type="GO" id="GO:0016757">
    <property type="term" value="F:glycosyltransferase activity"/>
    <property type="evidence" value="ECO:0007669"/>
    <property type="project" value="InterPro"/>
</dbReference>
<organism evidence="5 6">
    <name type="scientific">Cymbomonas tetramitiformis</name>
    <dbReference type="NCBI Taxonomy" id="36881"/>
    <lineage>
        <taxon>Eukaryota</taxon>
        <taxon>Viridiplantae</taxon>
        <taxon>Chlorophyta</taxon>
        <taxon>Pyramimonadophyceae</taxon>
        <taxon>Pyramimonadales</taxon>
        <taxon>Pyramimonadaceae</taxon>
        <taxon>Cymbomonas</taxon>
    </lineage>
</organism>
<dbReference type="PANTHER" id="PTHR11062">
    <property type="entry name" value="EXOSTOSIN HEPARAN SULFATE GLYCOSYLTRANSFERASE -RELATED"/>
    <property type="match status" value="1"/>
</dbReference>
<reference evidence="5 6" key="1">
    <citation type="journal article" date="2015" name="Genome Biol. Evol.">
        <title>Comparative Genomics of a Bacterivorous Green Alga Reveals Evolutionary Causalities and Consequences of Phago-Mixotrophic Mode of Nutrition.</title>
        <authorList>
            <person name="Burns J.A."/>
            <person name="Paasch A."/>
            <person name="Narechania A."/>
            <person name="Kim E."/>
        </authorList>
    </citation>
    <scope>NUCLEOTIDE SEQUENCE [LARGE SCALE GENOMIC DNA]</scope>
    <source>
        <strain evidence="5 6">PLY_AMNH</strain>
    </source>
</reference>
<dbReference type="Pfam" id="PF03016">
    <property type="entry name" value="Exostosin_GT47"/>
    <property type="match status" value="1"/>
</dbReference>
<sequence length="270" mass="29849">MTLEPWAKLTPAENDRVYVKDGTYPNYHELRSTSVFCGVPNGFWGGWCDRAVVAALQGCIPVMILGKGEEAPFHRYLPWEKFALVVQEADILTLPGKMFNMTFEEIMAMRRELACALPRLLWSSIYGSFLGEGYWQDAFETSLQVLNGAQPLTTACDATSLAFVESLVEKGGEAPRPNRSASSINVCRYGSADKTIGPLCTAHIAKEREYLELPASLNASSRPHPVGGAACIRLPNALCRAPIAHPSRNDLYSEMSSENTEDLNMFVVHW</sequence>
<protein>
    <recommendedName>
        <fullName evidence="4">Exostosin GT47 domain-containing protein</fullName>
    </recommendedName>
</protein>
<evidence type="ECO:0000259" key="4">
    <source>
        <dbReference type="Pfam" id="PF03016"/>
    </source>
</evidence>
<feature type="domain" description="Exostosin GT47" evidence="4">
    <location>
        <begin position="22"/>
        <end position="93"/>
    </location>
</feature>
<dbReference type="PANTHER" id="PTHR11062:SF376">
    <property type="entry name" value="EXOSTOSIN FAMILY PROTEIN"/>
    <property type="match status" value="1"/>
</dbReference>
<dbReference type="InterPro" id="IPR040911">
    <property type="entry name" value="Exostosin_GT47"/>
</dbReference>